<evidence type="ECO:0000256" key="6">
    <source>
        <dbReference type="ARBA" id="ARBA00023002"/>
    </source>
</evidence>
<sequence>MSPAIRRTTPPNTVAERDTAAGSIGSANAPEHQGTAAGPSDRRTGGFSRRRLFGRGAAVAGAAGIGWGAAAFTGHRTEPAGRAPTDTEPFYGEHQAGIATAPQDHAAFVALDLRPGARRADVIGILKIWTDDAARLTQGAAALGDTEPELAQRPSRLTVTVGLGPNAFTVAGAEQRRPTWLRPLPPFEIDRLEPGWSDGDFLLQICADEATAVSHAVRVLCKGVGSLVTVRWVQRGFRNAKPGASPRNLMGQVDGTVNIAPGTPDFERLVWDDGAAQPWLRGGTSLVLRRIAMKLDTWDEIDRDGRELTVGRTLDTGAPLTGKHEFDEPDFAAVDRFGIPVIPPSSHIARAHHTSDGERFLRRGYNYDDAPTPGHISNSGLLFAAFQRDVDAQYLPVQRRLAEFDALNVWTTPVGSAVFVILPGVRAPGGYLGQSLFES</sequence>
<dbReference type="AlphaFoldDB" id="A0A6G9YIE6"/>
<keyword evidence="14" id="KW-1185">Reference proteome</keyword>
<dbReference type="SUPFAM" id="SSF54909">
    <property type="entry name" value="Dimeric alpha+beta barrel"/>
    <property type="match status" value="1"/>
</dbReference>
<keyword evidence="2 13" id="KW-0575">Peroxidase</keyword>
<keyword evidence="10" id="KW-0812">Transmembrane</keyword>
<dbReference type="GO" id="GO:0046872">
    <property type="term" value="F:metal ion binding"/>
    <property type="evidence" value="ECO:0007669"/>
    <property type="project" value="UniProtKB-KW"/>
</dbReference>
<feature type="domain" description="Dyp-type peroxidase N-terminal" evidence="11">
    <location>
        <begin position="95"/>
        <end position="238"/>
    </location>
</feature>
<protein>
    <submittedName>
        <fullName evidence="13">Dyp-type peroxidase</fullName>
    </submittedName>
</protein>
<gene>
    <name evidence="13" type="ORF">F5544_26105</name>
</gene>
<keyword evidence="10" id="KW-0472">Membrane</keyword>
<feature type="region of interest" description="Disordered" evidence="9">
    <location>
        <begin position="1"/>
        <end position="48"/>
    </location>
</feature>
<evidence type="ECO:0000256" key="10">
    <source>
        <dbReference type="SAM" id="Phobius"/>
    </source>
</evidence>
<dbReference type="GO" id="GO:0020037">
    <property type="term" value="F:heme binding"/>
    <property type="evidence" value="ECO:0007669"/>
    <property type="project" value="InterPro"/>
</dbReference>
<dbReference type="PROSITE" id="PS51404">
    <property type="entry name" value="DYP_PEROXIDASE"/>
    <property type="match status" value="1"/>
</dbReference>
<dbReference type="EMBL" id="CP046172">
    <property type="protein sequence ID" value="QIS13075.1"/>
    <property type="molecule type" value="Genomic_DNA"/>
</dbReference>
<proteinExistence type="inferred from homology"/>
<comment type="cofactor">
    <cofactor evidence="1">
        <name>heme b</name>
        <dbReference type="ChEBI" id="CHEBI:60344"/>
    </cofactor>
</comment>
<evidence type="ECO:0000256" key="2">
    <source>
        <dbReference type="ARBA" id="ARBA00022559"/>
    </source>
</evidence>
<evidence type="ECO:0000313" key="14">
    <source>
        <dbReference type="Proteomes" id="UP000503540"/>
    </source>
</evidence>
<dbReference type="InterPro" id="IPR006314">
    <property type="entry name" value="Dyp_peroxidase"/>
</dbReference>
<keyword evidence="6" id="KW-0560">Oxidoreductase</keyword>
<dbReference type="InterPro" id="IPR048328">
    <property type="entry name" value="Dyp_perox_C"/>
</dbReference>
<evidence type="ECO:0000256" key="8">
    <source>
        <dbReference type="ARBA" id="ARBA00025737"/>
    </source>
</evidence>
<dbReference type="PROSITE" id="PS51318">
    <property type="entry name" value="TAT"/>
    <property type="match status" value="1"/>
</dbReference>
<evidence type="ECO:0000256" key="7">
    <source>
        <dbReference type="ARBA" id="ARBA00023004"/>
    </source>
</evidence>
<dbReference type="InterPro" id="IPR011008">
    <property type="entry name" value="Dimeric_a/b-barrel"/>
</dbReference>
<evidence type="ECO:0000256" key="5">
    <source>
        <dbReference type="ARBA" id="ARBA00022729"/>
    </source>
</evidence>
<accession>A0A6G9YIE6</accession>
<organism evidence="13 14">
    <name type="scientific">Nocardia arthritidis</name>
    <dbReference type="NCBI Taxonomy" id="228602"/>
    <lineage>
        <taxon>Bacteria</taxon>
        <taxon>Bacillati</taxon>
        <taxon>Actinomycetota</taxon>
        <taxon>Actinomycetes</taxon>
        <taxon>Mycobacteriales</taxon>
        <taxon>Nocardiaceae</taxon>
        <taxon>Nocardia</taxon>
    </lineage>
</organism>
<dbReference type="InterPro" id="IPR048327">
    <property type="entry name" value="Dyp_perox_N"/>
</dbReference>
<feature type="transmembrane region" description="Helical" evidence="10">
    <location>
        <begin position="52"/>
        <end position="72"/>
    </location>
</feature>
<dbReference type="Pfam" id="PF04261">
    <property type="entry name" value="Dyp_perox_N"/>
    <property type="match status" value="1"/>
</dbReference>
<feature type="domain" description="Dyp-type peroxidase C-terminal" evidence="12">
    <location>
        <begin position="246"/>
        <end position="425"/>
    </location>
</feature>
<dbReference type="Proteomes" id="UP000503540">
    <property type="component" value="Chromosome"/>
</dbReference>
<comment type="similarity">
    <text evidence="8">Belongs to the DyP-type peroxidase family.</text>
</comment>
<evidence type="ECO:0000256" key="3">
    <source>
        <dbReference type="ARBA" id="ARBA00022617"/>
    </source>
</evidence>
<evidence type="ECO:0000259" key="12">
    <source>
        <dbReference type="Pfam" id="PF20628"/>
    </source>
</evidence>
<evidence type="ECO:0000256" key="1">
    <source>
        <dbReference type="ARBA" id="ARBA00001970"/>
    </source>
</evidence>
<dbReference type="GO" id="GO:0004601">
    <property type="term" value="F:peroxidase activity"/>
    <property type="evidence" value="ECO:0007669"/>
    <property type="project" value="UniProtKB-KW"/>
</dbReference>
<keyword evidence="4" id="KW-0479">Metal-binding</keyword>
<evidence type="ECO:0000259" key="11">
    <source>
        <dbReference type="Pfam" id="PF04261"/>
    </source>
</evidence>
<evidence type="ECO:0000313" key="13">
    <source>
        <dbReference type="EMBL" id="QIS13075.1"/>
    </source>
</evidence>
<reference evidence="13 14" key="1">
    <citation type="journal article" date="2019" name="ACS Chem. Biol.">
        <title>Identification and Mobilization of a Cryptic Antibiotic Biosynthesis Gene Locus from a Human-Pathogenic Nocardia Isolate.</title>
        <authorList>
            <person name="Herisse M."/>
            <person name="Ishida K."/>
            <person name="Porter J.L."/>
            <person name="Howden B."/>
            <person name="Hertweck C."/>
            <person name="Stinear T.P."/>
            <person name="Pidot S.J."/>
        </authorList>
    </citation>
    <scope>NUCLEOTIDE SEQUENCE [LARGE SCALE GENOMIC DNA]</scope>
    <source>
        <strain evidence="13 14">AUSMDU00012717</strain>
    </source>
</reference>
<name>A0A6G9YIE6_9NOCA</name>
<keyword evidence="10" id="KW-1133">Transmembrane helix</keyword>
<dbReference type="PANTHER" id="PTHR30521:SF4">
    <property type="entry name" value="DEFERROCHELATASE"/>
    <property type="match status" value="1"/>
</dbReference>
<evidence type="ECO:0000256" key="4">
    <source>
        <dbReference type="ARBA" id="ARBA00022723"/>
    </source>
</evidence>
<dbReference type="GO" id="GO:0005829">
    <property type="term" value="C:cytosol"/>
    <property type="evidence" value="ECO:0007669"/>
    <property type="project" value="TreeGrafter"/>
</dbReference>
<keyword evidence="5" id="KW-0732">Signal</keyword>
<dbReference type="PANTHER" id="PTHR30521">
    <property type="entry name" value="DEFERROCHELATASE/PEROXIDASE"/>
    <property type="match status" value="1"/>
</dbReference>
<dbReference type="KEGG" id="nah:F5544_26105"/>
<keyword evidence="3" id="KW-0349">Heme</keyword>
<dbReference type="Pfam" id="PF20628">
    <property type="entry name" value="Dyp_perox_C"/>
    <property type="match status" value="1"/>
</dbReference>
<evidence type="ECO:0000256" key="9">
    <source>
        <dbReference type="SAM" id="MobiDB-lite"/>
    </source>
</evidence>
<dbReference type="InterPro" id="IPR006311">
    <property type="entry name" value="TAT_signal"/>
</dbReference>
<dbReference type="NCBIfam" id="TIGR01413">
    <property type="entry name" value="Dyp_perox_fam"/>
    <property type="match status" value="1"/>
</dbReference>
<keyword evidence="7" id="KW-0408">Iron</keyword>